<feature type="transmembrane region" description="Helical" evidence="1">
    <location>
        <begin position="80"/>
        <end position="103"/>
    </location>
</feature>
<name>F7NDQ3_9FIRM</name>
<sequence>MQGKESQENKISWVSYAAFALAIIFFSGIFASAKDWTQVLDFSVLNGAYGKITGEAGKAFTFRGAGGGGARDGFMFALELMPAVIFALGVIAVVDGLGGLRVAQKLMTPLLKPLMGIPGICGLALISNLQSTDAGAGMIKELVESGEITFPF</sequence>
<dbReference type="Pfam" id="PF07670">
    <property type="entry name" value="Gate"/>
    <property type="match status" value="1"/>
</dbReference>
<dbReference type="AlphaFoldDB" id="F7NDQ3"/>
<protein>
    <recommendedName>
        <fullName evidence="2">Nucleoside transporter/FeoB GTPase Gate domain-containing protein</fullName>
    </recommendedName>
</protein>
<evidence type="ECO:0000313" key="3">
    <source>
        <dbReference type="EMBL" id="EGO65822.1"/>
    </source>
</evidence>
<dbReference type="EMBL" id="AFGF01000010">
    <property type="protein sequence ID" value="EGO65822.1"/>
    <property type="molecule type" value="Genomic_DNA"/>
</dbReference>
<dbReference type="eggNOG" id="COG3366">
    <property type="taxonomic scope" value="Bacteria"/>
</dbReference>
<organism evidence="3 4">
    <name type="scientific">Acetonema longum DSM 6540</name>
    <dbReference type="NCBI Taxonomy" id="1009370"/>
    <lineage>
        <taxon>Bacteria</taxon>
        <taxon>Bacillati</taxon>
        <taxon>Bacillota</taxon>
        <taxon>Negativicutes</taxon>
        <taxon>Acetonemataceae</taxon>
        <taxon>Acetonema</taxon>
    </lineage>
</organism>
<dbReference type="OrthoDB" id="1645614at2"/>
<dbReference type="RefSeq" id="WP_004091763.1">
    <property type="nucleotide sequence ID" value="NZ_AFGF01000010.1"/>
</dbReference>
<keyword evidence="1" id="KW-0472">Membrane</keyword>
<dbReference type="InterPro" id="IPR011642">
    <property type="entry name" value="Gate_dom"/>
</dbReference>
<accession>F7NDQ3</accession>
<dbReference type="Proteomes" id="UP000003240">
    <property type="component" value="Unassembled WGS sequence"/>
</dbReference>
<evidence type="ECO:0000259" key="2">
    <source>
        <dbReference type="Pfam" id="PF07670"/>
    </source>
</evidence>
<gene>
    <name evidence="3" type="ORF">ALO_00800</name>
</gene>
<keyword evidence="4" id="KW-1185">Reference proteome</keyword>
<feature type="domain" description="Nucleoside transporter/FeoB GTPase Gate" evidence="2">
    <location>
        <begin position="78"/>
        <end position="140"/>
    </location>
</feature>
<feature type="transmembrane region" description="Helical" evidence="1">
    <location>
        <begin position="12"/>
        <end position="33"/>
    </location>
</feature>
<keyword evidence="1" id="KW-1133">Transmembrane helix</keyword>
<dbReference type="STRING" id="1009370.ALO_00800"/>
<proteinExistence type="predicted"/>
<evidence type="ECO:0000256" key="1">
    <source>
        <dbReference type="SAM" id="Phobius"/>
    </source>
</evidence>
<comment type="caution">
    <text evidence="3">The sequence shown here is derived from an EMBL/GenBank/DDBJ whole genome shotgun (WGS) entry which is preliminary data.</text>
</comment>
<keyword evidence="1" id="KW-0812">Transmembrane</keyword>
<reference evidence="3 4" key="1">
    <citation type="journal article" date="2011" name="EMBO J.">
        <title>Structural diversity of bacterial flagellar motors.</title>
        <authorList>
            <person name="Chen S."/>
            <person name="Beeby M."/>
            <person name="Murphy G.E."/>
            <person name="Leadbetter J.R."/>
            <person name="Hendrixson D.R."/>
            <person name="Briegel A."/>
            <person name="Li Z."/>
            <person name="Shi J."/>
            <person name="Tocheva E.I."/>
            <person name="Muller A."/>
            <person name="Dobro M.J."/>
            <person name="Jensen G.J."/>
        </authorList>
    </citation>
    <scope>NUCLEOTIDE SEQUENCE [LARGE SCALE GENOMIC DNA]</scope>
    <source>
        <strain evidence="3 4">DSM 6540</strain>
    </source>
</reference>
<evidence type="ECO:0000313" key="4">
    <source>
        <dbReference type="Proteomes" id="UP000003240"/>
    </source>
</evidence>